<evidence type="ECO:0000256" key="1">
    <source>
        <dbReference type="SAM" id="MobiDB-lite"/>
    </source>
</evidence>
<feature type="signal peptide" evidence="2">
    <location>
        <begin position="1"/>
        <end position="27"/>
    </location>
</feature>
<feature type="region of interest" description="Disordered" evidence="1">
    <location>
        <begin position="30"/>
        <end position="60"/>
    </location>
</feature>
<accession>A0AAE3YWS0</accession>
<dbReference type="Proteomes" id="UP001183643">
    <property type="component" value="Unassembled WGS sequence"/>
</dbReference>
<dbReference type="AlphaFoldDB" id="A0AAE3YWS0"/>
<dbReference type="InterPro" id="IPR012938">
    <property type="entry name" value="Glc/Sorbosone_DH"/>
</dbReference>
<comment type="caution">
    <text evidence="4">The sequence shown here is derived from an EMBL/GenBank/DDBJ whole genome shotgun (WGS) entry which is preliminary data.</text>
</comment>
<feature type="domain" description="Glucose/Sorbosone dehydrogenase" evidence="3">
    <location>
        <begin position="69"/>
        <end position="379"/>
    </location>
</feature>
<evidence type="ECO:0000313" key="4">
    <source>
        <dbReference type="EMBL" id="MDR7281180.1"/>
    </source>
</evidence>
<evidence type="ECO:0000259" key="3">
    <source>
        <dbReference type="Pfam" id="PF07995"/>
    </source>
</evidence>
<name>A0AAE3YWS0_9ACTN</name>
<feature type="chain" id="PRO_5041993227" evidence="2">
    <location>
        <begin position="28"/>
        <end position="402"/>
    </location>
</feature>
<dbReference type="PANTHER" id="PTHR19328">
    <property type="entry name" value="HEDGEHOG-INTERACTING PROTEIN"/>
    <property type="match status" value="1"/>
</dbReference>
<sequence length="402" mass="41796">MTRARRRPTARALLAGAVVFPLLTACAFGPPTEEEAGSPPRFPTPSASATTGAGGGDDDQAATVLARGLDAPWGMAFLPDGGALVTERDSARILKVGPESDRTGLRVRALADLSDAVEPGGEGGLLGIAVSPEFADDDTVFVYYTTPSDNRIGRLTLAGTEATPTPGDLPKLAPEPIVTGIPRDGFHSGGRLAFGPDGFLYAGTGGDGEAARDPKNLGGAILRITRDGAPAEGNPDPASPVWSRGHRNVQGLAWDAGKRMYATEYGQDGTDELNVIEPGKDYGWPAVQGTPPSPDPKYRDPLVTWPADEASCSGLAVVETTLVTACLRGQRLWLVETTEQGTVFGRPSEVLTGQFGRLRTVVAAPDGSLWVSTSNTDGRGKPAADDDRILRLVFPGGGAGKS</sequence>
<dbReference type="InterPro" id="IPR011041">
    <property type="entry name" value="Quinoprot_gluc/sorb_DH_b-prop"/>
</dbReference>
<organism evidence="4 5">
    <name type="scientific">Catenuloplanes atrovinosus</name>
    <dbReference type="NCBI Taxonomy" id="137266"/>
    <lineage>
        <taxon>Bacteria</taxon>
        <taxon>Bacillati</taxon>
        <taxon>Actinomycetota</taxon>
        <taxon>Actinomycetes</taxon>
        <taxon>Micromonosporales</taxon>
        <taxon>Micromonosporaceae</taxon>
        <taxon>Catenuloplanes</taxon>
    </lineage>
</organism>
<gene>
    <name evidence="4" type="ORF">J2S41_007958</name>
</gene>
<dbReference type="EMBL" id="JAVDYB010000001">
    <property type="protein sequence ID" value="MDR7281180.1"/>
    <property type="molecule type" value="Genomic_DNA"/>
</dbReference>
<dbReference type="InterPro" id="IPR011042">
    <property type="entry name" value="6-blade_b-propeller_TolB-like"/>
</dbReference>
<keyword evidence="5" id="KW-1185">Reference proteome</keyword>
<reference evidence="4" key="1">
    <citation type="submission" date="2023-07" db="EMBL/GenBank/DDBJ databases">
        <title>Sequencing the genomes of 1000 actinobacteria strains.</title>
        <authorList>
            <person name="Klenk H.-P."/>
        </authorList>
    </citation>
    <scope>NUCLEOTIDE SEQUENCE</scope>
    <source>
        <strain evidence="4">DSM 44707</strain>
    </source>
</reference>
<keyword evidence="2" id="KW-0732">Signal</keyword>
<dbReference type="Gene3D" id="2.120.10.30">
    <property type="entry name" value="TolB, C-terminal domain"/>
    <property type="match status" value="1"/>
</dbReference>
<dbReference type="SUPFAM" id="SSF50952">
    <property type="entry name" value="Soluble quinoprotein glucose dehydrogenase"/>
    <property type="match status" value="1"/>
</dbReference>
<dbReference type="PROSITE" id="PS51257">
    <property type="entry name" value="PROKAR_LIPOPROTEIN"/>
    <property type="match status" value="1"/>
</dbReference>
<protein>
    <submittedName>
        <fullName evidence="4">Glucose/arabinose dehydrogenase</fullName>
    </submittedName>
</protein>
<evidence type="ECO:0000313" key="5">
    <source>
        <dbReference type="Proteomes" id="UP001183643"/>
    </source>
</evidence>
<evidence type="ECO:0000256" key="2">
    <source>
        <dbReference type="SAM" id="SignalP"/>
    </source>
</evidence>
<proteinExistence type="predicted"/>
<dbReference type="Pfam" id="PF07995">
    <property type="entry name" value="GSDH"/>
    <property type="match status" value="1"/>
</dbReference>
<dbReference type="PANTHER" id="PTHR19328:SF13">
    <property type="entry name" value="HIPL1 PROTEIN"/>
    <property type="match status" value="1"/>
</dbReference>